<reference evidence="2 3" key="1">
    <citation type="submission" date="2018-06" db="EMBL/GenBank/DDBJ databases">
        <title>The Genome of Cuscuta australis (Dodder) Provides Insight into the Evolution of Plant Parasitism.</title>
        <authorList>
            <person name="Liu H."/>
        </authorList>
    </citation>
    <scope>NUCLEOTIDE SEQUENCE [LARGE SCALE GENOMIC DNA]</scope>
    <source>
        <strain evidence="3">cv. Yunnan</strain>
        <tissue evidence="2">Vines</tissue>
    </source>
</reference>
<gene>
    <name evidence="2" type="ORF">DM860_011793</name>
</gene>
<dbReference type="Pfam" id="PF07797">
    <property type="entry name" value="DUF1639"/>
    <property type="match status" value="1"/>
</dbReference>
<dbReference type="Proteomes" id="UP000249390">
    <property type="component" value="Unassembled WGS sequence"/>
</dbReference>
<accession>A0A328DG80</accession>
<feature type="region of interest" description="Disordered" evidence="1">
    <location>
        <begin position="24"/>
        <end position="122"/>
    </location>
</feature>
<sequence length="269" mass="30368">MAAEPMKSQPLHNFSLPLAHLKWGHKAHHASSSNHRFRRRNSPVSAAADTHTQANVFRRRSPPSHSDGGSDSEARPKLPPRGSPSDSPFSPCSSAKTKRTPCEEEEGGRRLKQRRVENGASLLREEGEAKVWNLRGRRARGTSPDRKVEMLETNCWVEKHSSHLPPKSQRLRGIVEGGQEKKEKKRKLWISLSREEIEEDVYALTGSRPARRPRRRPKAVQKLVDNLFPGLYLVGLTVCSYRVQESLVCALPSILRICYMSVVIILKHG</sequence>
<evidence type="ECO:0008006" key="4">
    <source>
        <dbReference type="Google" id="ProtNLM"/>
    </source>
</evidence>
<proteinExistence type="predicted"/>
<dbReference type="AlphaFoldDB" id="A0A328DG80"/>
<dbReference type="PANTHER" id="PTHR33130:SF40">
    <property type="entry name" value="CHROMOGRANIN (DUF1639)"/>
    <property type="match status" value="1"/>
</dbReference>
<evidence type="ECO:0000256" key="1">
    <source>
        <dbReference type="SAM" id="MobiDB-lite"/>
    </source>
</evidence>
<protein>
    <recommendedName>
        <fullName evidence="4">DUF1639 domain-containing protein</fullName>
    </recommendedName>
</protein>
<name>A0A328DG80_9ASTE</name>
<keyword evidence="3" id="KW-1185">Reference proteome</keyword>
<evidence type="ECO:0000313" key="2">
    <source>
        <dbReference type="EMBL" id="RAL44516.1"/>
    </source>
</evidence>
<comment type="caution">
    <text evidence="2">The sequence shown here is derived from an EMBL/GenBank/DDBJ whole genome shotgun (WGS) entry which is preliminary data.</text>
</comment>
<dbReference type="PANTHER" id="PTHR33130">
    <property type="entry name" value="PUTATIVE (DUF1639)-RELATED"/>
    <property type="match status" value="1"/>
</dbReference>
<evidence type="ECO:0000313" key="3">
    <source>
        <dbReference type="Proteomes" id="UP000249390"/>
    </source>
</evidence>
<feature type="compositionally biased region" description="Low complexity" evidence="1">
    <location>
        <begin position="83"/>
        <end position="94"/>
    </location>
</feature>
<organism evidence="2 3">
    <name type="scientific">Cuscuta australis</name>
    <dbReference type="NCBI Taxonomy" id="267555"/>
    <lineage>
        <taxon>Eukaryota</taxon>
        <taxon>Viridiplantae</taxon>
        <taxon>Streptophyta</taxon>
        <taxon>Embryophyta</taxon>
        <taxon>Tracheophyta</taxon>
        <taxon>Spermatophyta</taxon>
        <taxon>Magnoliopsida</taxon>
        <taxon>eudicotyledons</taxon>
        <taxon>Gunneridae</taxon>
        <taxon>Pentapetalae</taxon>
        <taxon>asterids</taxon>
        <taxon>lamiids</taxon>
        <taxon>Solanales</taxon>
        <taxon>Convolvulaceae</taxon>
        <taxon>Cuscuteae</taxon>
        <taxon>Cuscuta</taxon>
        <taxon>Cuscuta subgen. Grammica</taxon>
        <taxon>Cuscuta sect. Cleistogrammica</taxon>
    </lineage>
</organism>
<dbReference type="EMBL" id="NQVE01000143">
    <property type="protein sequence ID" value="RAL44516.1"/>
    <property type="molecule type" value="Genomic_DNA"/>
</dbReference>
<dbReference type="InterPro" id="IPR012438">
    <property type="entry name" value="DUF1639"/>
</dbReference>
<feature type="compositionally biased region" description="Basic residues" evidence="1">
    <location>
        <begin position="24"/>
        <end position="41"/>
    </location>
</feature>